<evidence type="ECO:0000256" key="2">
    <source>
        <dbReference type="ARBA" id="ARBA00010231"/>
    </source>
</evidence>
<dbReference type="EMBL" id="VWSH01000003">
    <property type="protein sequence ID" value="KAA5533257.1"/>
    <property type="molecule type" value="Genomic_DNA"/>
</dbReference>
<dbReference type="SUPFAM" id="SSF55957">
    <property type="entry name" value="Phosphoglucomutase, C-terminal domain"/>
    <property type="match status" value="1"/>
</dbReference>
<dbReference type="InterPro" id="IPR005844">
    <property type="entry name" value="A-D-PHexomutase_a/b/a-I"/>
</dbReference>
<evidence type="ECO:0000256" key="5">
    <source>
        <dbReference type="ARBA" id="ARBA00022842"/>
    </source>
</evidence>
<dbReference type="Pfam" id="PF00408">
    <property type="entry name" value="PGM_PMM_IV"/>
    <property type="match status" value="1"/>
</dbReference>
<dbReference type="PRINTS" id="PR00509">
    <property type="entry name" value="PGMPMM"/>
</dbReference>
<dbReference type="InterPro" id="IPR005843">
    <property type="entry name" value="A-D-PHexomutase_C"/>
</dbReference>
<evidence type="ECO:0000256" key="4">
    <source>
        <dbReference type="ARBA" id="ARBA00022723"/>
    </source>
</evidence>
<name>A0A5M6CDX6_9BACT</name>
<dbReference type="GO" id="GO:0008973">
    <property type="term" value="F:phosphopentomutase activity"/>
    <property type="evidence" value="ECO:0007669"/>
    <property type="project" value="TreeGrafter"/>
</dbReference>
<gene>
    <name evidence="12" type="ORF">F0919_11970</name>
</gene>
<evidence type="ECO:0000256" key="1">
    <source>
        <dbReference type="ARBA" id="ARBA00001946"/>
    </source>
</evidence>
<dbReference type="InterPro" id="IPR016066">
    <property type="entry name" value="A-D-PHexomutase_CS"/>
</dbReference>
<evidence type="ECO:0000259" key="9">
    <source>
        <dbReference type="Pfam" id="PF02878"/>
    </source>
</evidence>
<dbReference type="InterPro" id="IPR036900">
    <property type="entry name" value="A-D-PHexomutase_C_sf"/>
</dbReference>
<evidence type="ECO:0000259" key="10">
    <source>
        <dbReference type="Pfam" id="PF02879"/>
    </source>
</evidence>
<proteinExistence type="inferred from homology"/>
<evidence type="ECO:0000313" key="13">
    <source>
        <dbReference type="Proteomes" id="UP000323632"/>
    </source>
</evidence>
<comment type="cofactor">
    <cofactor evidence="1">
        <name>Mg(2+)</name>
        <dbReference type="ChEBI" id="CHEBI:18420"/>
    </cofactor>
</comment>
<evidence type="ECO:0000313" key="12">
    <source>
        <dbReference type="EMBL" id="KAA5533257.1"/>
    </source>
</evidence>
<evidence type="ECO:0000259" key="11">
    <source>
        <dbReference type="Pfam" id="PF02880"/>
    </source>
</evidence>
<feature type="domain" description="Alpha-D-phosphohexomutase alpha/beta/alpha" evidence="10">
    <location>
        <begin position="161"/>
        <end position="258"/>
    </location>
</feature>
<dbReference type="GO" id="GO:0006166">
    <property type="term" value="P:purine ribonucleoside salvage"/>
    <property type="evidence" value="ECO:0007669"/>
    <property type="project" value="TreeGrafter"/>
</dbReference>
<comment type="similarity">
    <text evidence="2 7">Belongs to the phosphohexose mutase family.</text>
</comment>
<evidence type="ECO:0000256" key="3">
    <source>
        <dbReference type="ARBA" id="ARBA00022553"/>
    </source>
</evidence>
<dbReference type="Pfam" id="PF02878">
    <property type="entry name" value="PGM_PMM_I"/>
    <property type="match status" value="1"/>
</dbReference>
<dbReference type="RefSeq" id="WP_150033005.1">
    <property type="nucleotide sequence ID" value="NZ_VWSH01000003.1"/>
</dbReference>
<sequence length="465" mass="51821">MDIIKFGTDGWRAIIAKDFTVYNVARVAKALADWLNQSGKNAKVVIGHDCRFAGALFAETTANVLCANGVKVALAKGFVSTPMVSLGVKELAAQQGVVITASHNPPAYNGFKLKGPHGGPTNPKDITAVEALIPETVEISDTTLDQWQEKGMLEYIDLEKMYIDYLHTKFNLEKLNNAPYKLAYDAMYGAGQNVIRKTLPAAVLLHCDYNPSFKDTPPEPIHKNLLELSKVMATTPELKVGLATDGDADRIGLYDEDGNFVDAHHIILLLIQYLHKYKKLNGKVVIAFSVTDRVKKMCEQYGLEVQVTPIGFKYISEIMITEDVLLGGEESGGIAIKGHIPERDGIFDGLIIYEYMMETGKTLKELCEEIYEVVGRFSYERNDLNLLDEQKQRIMKEAADGVYTEFGKYKVVKVENIDGIKYHFEDGGWTMLRASGTEPVLRIYAEGNSHEEALDILEQVKKRVL</sequence>
<keyword evidence="4 7" id="KW-0479">Metal-binding</keyword>
<dbReference type="PROSITE" id="PS00710">
    <property type="entry name" value="PGM_PMM"/>
    <property type="match status" value="1"/>
</dbReference>
<dbReference type="PANTHER" id="PTHR45745:SF1">
    <property type="entry name" value="PHOSPHOGLUCOMUTASE 2B-RELATED"/>
    <property type="match status" value="1"/>
</dbReference>
<keyword evidence="13" id="KW-1185">Reference proteome</keyword>
<dbReference type="Pfam" id="PF02879">
    <property type="entry name" value="PGM_PMM_II"/>
    <property type="match status" value="1"/>
</dbReference>
<dbReference type="AlphaFoldDB" id="A0A5M6CDX6"/>
<reference evidence="12 13" key="1">
    <citation type="submission" date="2019-09" db="EMBL/GenBank/DDBJ databases">
        <title>Genome sequence and assembly of Taibaiella sp.</title>
        <authorList>
            <person name="Chhetri G."/>
        </authorList>
    </citation>
    <scope>NUCLEOTIDE SEQUENCE [LARGE SCALE GENOMIC DNA]</scope>
    <source>
        <strain evidence="12 13">KVB11</strain>
    </source>
</reference>
<evidence type="ECO:0000256" key="7">
    <source>
        <dbReference type="RuleBase" id="RU004326"/>
    </source>
</evidence>
<evidence type="ECO:0000256" key="6">
    <source>
        <dbReference type="ARBA" id="ARBA00023235"/>
    </source>
</evidence>
<feature type="domain" description="Alpha-D-phosphohexomutase alpha/beta/alpha" evidence="9">
    <location>
        <begin position="5"/>
        <end position="135"/>
    </location>
</feature>
<accession>A0A5M6CDX6</accession>
<keyword evidence="6" id="KW-0413">Isomerase</keyword>
<dbReference type="Gene3D" id="3.40.120.10">
    <property type="entry name" value="Alpha-D-Glucose-1,6-Bisphosphate, subunit A, domain 3"/>
    <property type="match status" value="3"/>
</dbReference>
<protein>
    <submittedName>
        <fullName evidence="12">Phosphoglucomutase/phosphomannomutase family protein</fullName>
    </submittedName>
</protein>
<dbReference type="Pfam" id="PF02880">
    <property type="entry name" value="PGM_PMM_III"/>
    <property type="match status" value="1"/>
</dbReference>
<dbReference type="InterPro" id="IPR016055">
    <property type="entry name" value="A-D-PHexomutase_a/b/a-I/II/III"/>
</dbReference>
<comment type="caution">
    <text evidence="12">The sequence shown here is derived from an EMBL/GenBank/DDBJ whole genome shotgun (WGS) entry which is preliminary data.</text>
</comment>
<dbReference type="InterPro" id="IPR005841">
    <property type="entry name" value="Alpha-D-phosphohexomutase_SF"/>
</dbReference>
<keyword evidence="3" id="KW-0597">Phosphoprotein</keyword>
<feature type="domain" description="Alpha-D-phosphohexomutase C-terminal" evidence="8">
    <location>
        <begin position="404"/>
        <end position="461"/>
    </location>
</feature>
<dbReference type="SUPFAM" id="SSF53738">
    <property type="entry name" value="Phosphoglucomutase, first 3 domains"/>
    <property type="match status" value="2"/>
</dbReference>
<organism evidence="12 13">
    <name type="scientific">Taibaiella lutea</name>
    <dbReference type="NCBI Taxonomy" id="2608001"/>
    <lineage>
        <taxon>Bacteria</taxon>
        <taxon>Pseudomonadati</taxon>
        <taxon>Bacteroidota</taxon>
        <taxon>Chitinophagia</taxon>
        <taxon>Chitinophagales</taxon>
        <taxon>Chitinophagaceae</taxon>
        <taxon>Taibaiella</taxon>
    </lineage>
</organism>
<dbReference type="InterPro" id="IPR005846">
    <property type="entry name" value="A-D-PHexomutase_a/b/a-III"/>
</dbReference>
<feature type="domain" description="Alpha-D-phosphohexomutase alpha/beta/alpha" evidence="11">
    <location>
        <begin position="263"/>
        <end position="372"/>
    </location>
</feature>
<keyword evidence="5 7" id="KW-0460">Magnesium</keyword>
<dbReference type="GO" id="GO:0005975">
    <property type="term" value="P:carbohydrate metabolic process"/>
    <property type="evidence" value="ECO:0007669"/>
    <property type="project" value="InterPro"/>
</dbReference>
<dbReference type="Gene3D" id="3.30.310.50">
    <property type="entry name" value="Alpha-D-phosphohexomutase, C-terminal domain"/>
    <property type="match status" value="1"/>
</dbReference>
<dbReference type="PANTHER" id="PTHR45745">
    <property type="entry name" value="PHOSPHOMANNOMUTASE 45A"/>
    <property type="match status" value="1"/>
</dbReference>
<evidence type="ECO:0000259" key="8">
    <source>
        <dbReference type="Pfam" id="PF00408"/>
    </source>
</evidence>
<dbReference type="GO" id="GO:0000287">
    <property type="term" value="F:magnesium ion binding"/>
    <property type="evidence" value="ECO:0007669"/>
    <property type="project" value="InterPro"/>
</dbReference>
<dbReference type="Proteomes" id="UP000323632">
    <property type="component" value="Unassembled WGS sequence"/>
</dbReference>
<dbReference type="InterPro" id="IPR005845">
    <property type="entry name" value="A-D-PHexomutase_a/b/a-II"/>
</dbReference>